<keyword evidence="3" id="KW-1185">Reference proteome</keyword>
<evidence type="ECO:0000256" key="1">
    <source>
        <dbReference type="SAM" id="SignalP"/>
    </source>
</evidence>
<evidence type="ECO:0008006" key="4">
    <source>
        <dbReference type="Google" id="ProtNLM"/>
    </source>
</evidence>
<keyword evidence="1" id="KW-0732">Signal</keyword>
<protein>
    <recommendedName>
        <fullName evidence="4">Lipoprotein</fullName>
    </recommendedName>
</protein>
<dbReference type="PROSITE" id="PS51257">
    <property type="entry name" value="PROKAR_LIPOPROTEIN"/>
    <property type="match status" value="1"/>
</dbReference>
<reference evidence="3" key="1">
    <citation type="journal article" date="2019" name="Int. J. Syst. Evol. Microbiol.">
        <title>The Global Catalogue of Microorganisms (GCM) 10K type strain sequencing project: providing services to taxonomists for standard genome sequencing and annotation.</title>
        <authorList>
            <consortium name="The Broad Institute Genomics Platform"/>
            <consortium name="The Broad Institute Genome Sequencing Center for Infectious Disease"/>
            <person name="Wu L."/>
            <person name="Ma J."/>
        </authorList>
    </citation>
    <scope>NUCLEOTIDE SEQUENCE [LARGE SCALE GENOMIC DNA]</scope>
    <source>
        <strain evidence="3">JCM 15896</strain>
    </source>
</reference>
<evidence type="ECO:0000313" key="3">
    <source>
        <dbReference type="Proteomes" id="UP001500359"/>
    </source>
</evidence>
<feature type="signal peptide" evidence="1">
    <location>
        <begin position="1"/>
        <end position="17"/>
    </location>
</feature>
<evidence type="ECO:0000313" key="2">
    <source>
        <dbReference type="EMBL" id="GAA0860416.1"/>
    </source>
</evidence>
<feature type="chain" id="PRO_5045117773" description="Lipoprotein" evidence="1">
    <location>
        <begin position="18"/>
        <end position="125"/>
    </location>
</feature>
<proteinExistence type="predicted"/>
<gene>
    <name evidence="2" type="ORF">GCM10009114_37270</name>
</gene>
<accession>A0ABP3X6Z0</accession>
<name>A0ABP3X6Z0_9ALTE</name>
<organism evidence="2 3">
    <name type="scientific">Aliiglaciecola litoralis</name>
    <dbReference type="NCBI Taxonomy" id="582857"/>
    <lineage>
        <taxon>Bacteria</taxon>
        <taxon>Pseudomonadati</taxon>
        <taxon>Pseudomonadota</taxon>
        <taxon>Gammaproteobacteria</taxon>
        <taxon>Alteromonadales</taxon>
        <taxon>Alteromonadaceae</taxon>
        <taxon>Aliiglaciecola</taxon>
    </lineage>
</organism>
<dbReference type="EMBL" id="BAAAFD010000031">
    <property type="protein sequence ID" value="GAA0860416.1"/>
    <property type="molecule type" value="Genomic_DNA"/>
</dbReference>
<sequence length="125" mass="13633">MRVLFILVLVTLVAACASKPKVDDESSQKITVTGTRIERSEIPPGPKLKMSLNKKNESSNFMQALAGMKSLPQPKDIGDCKGLLSALAGSNLEMRIVDENNVVLESEHGIYEYSFDDSSCPTNET</sequence>
<dbReference type="Proteomes" id="UP001500359">
    <property type="component" value="Unassembled WGS sequence"/>
</dbReference>
<dbReference type="RefSeq" id="WP_343862740.1">
    <property type="nucleotide sequence ID" value="NZ_BAAAFD010000031.1"/>
</dbReference>
<comment type="caution">
    <text evidence="2">The sequence shown here is derived from an EMBL/GenBank/DDBJ whole genome shotgun (WGS) entry which is preliminary data.</text>
</comment>